<dbReference type="PANTHER" id="PTHR43229:SF2">
    <property type="entry name" value="NODULATION PROTEIN J"/>
    <property type="match status" value="1"/>
</dbReference>
<evidence type="ECO:0000256" key="3">
    <source>
        <dbReference type="ARBA" id="ARBA00022989"/>
    </source>
</evidence>
<keyword evidence="4 5" id="KW-0472">Membrane</keyword>
<feature type="non-terminal residue" evidence="7">
    <location>
        <position position="1"/>
    </location>
</feature>
<dbReference type="AlphaFoldDB" id="A0A3A4RI47"/>
<dbReference type="EMBL" id="QZJZ01000014">
    <property type="protein sequence ID" value="RJP61294.1"/>
    <property type="molecule type" value="Genomic_DNA"/>
</dbReference>
<dbReference type="PANTHER" id="PTHR43229">
    <property type="entry name" value="NODULATION PROTEIN J"/>
    <property type="match status" value="1"/>
</dbReference>
<organism evidence="7 8">
    <name type="scientific">Candidatus Auribacter fodinae</name>
    <dbReference type="NCBI Taxonomy" id="2093366"/>
    <lineage>
        <taxon>Bacteria</taxon>
        <taxon>Pseudomonadati</taxon>
        <taxon>Candidatus Auribacterota</taxon>
        <taxon>Candidatus Auribacteria</taxon>
        <taxon>Candidatus Auribacterales</taxon>
        <taxon>Candidatus Auribacteraceae</taxon>
        <taxon>Candidatus Auribacter</taxon>
    </lineage>
</organism>
<feature type="transmembrane region" description="Helical" evidence="5">
    <location>
        <begin position="143"/>
        <end position="174"/>
    </location>
</feature>
<evidence type="ECO:0000256" key="5">
    <source>
        <dbReference type="RuleBase" id="RU361157"/>
    </source>
</evidence>
<comment type="similarity">
    <text evidence="5">Belongs to the ABC-2 integral membrane protein family.</text>
</comment>
<reference evidence="7 8" key="1">
    <citation type="journal article" date="2017" name="ISME J.">
        <title>Energy and carbon metabolisms in a deep terrestrial subsurface fluid microbial community.</title>
        <authorList>
            <person name="Momper L."/>
            <person name="Jungbluth S.P."/>
            <person name="Lee M.D."/>
            <person name="Amend J.P."/>
        </authorList>
    </citation>
    <scope>NUCLEOTIDE SEQUENCE [LARGE SCALE GENOMIC DNA]</scope>
    <source>
        <strain evidence="7">SURF_26</strain>
    </source>
</reference>
<evidence type="ECO:0000256" key="4">
    <source>
        <dbReference type="ARBA" id="ARBA00023136"/>
    </source>
</evidence>
<feature type="transmembrane region" description="Helical" evidence="5">
    <location>
        <begin position="268"/>
        <end position="290"/>
    </location>
</feature>
<gene>
    <name evidence="7" type="ORF">C4541_01995</name>
</gene>
<dbReference type="Proteomes" id="UP000266426">
    <property type="component" value="Unassembled WGS sequence"/>
</dbReference>
<dbReference type="PIRSF" id="PIRSF006648">
    <property type="entry name" value="DrrB"/>
    <property type="match status" value="1"/>
</dbReference>
<proteinExistence type="inferred from homology"/>
<feature type="domain" description="ABC transmembrane type-2" evidence="6">
    <location>
        <begin position="57"/>
        <end position="293"/>
    </location>
</feature>
<evidence type="ECO:0000313" key="7">
    <source>
        <dbReference type="EMBL" id="RJP61294.1"/>
    </source>
</evidence>
<dbReference type="PROSITE" id="PS51012">
    <property type="entry name" value="ABC_TM2"/>
    <property type="match status" value="1"/>
</dbReference>
<dbReference type="InterPro" id="IPR047817">
    <property type="entry name" value="ABC2_TM_bact-type"/>
</dbReference>
<evidence type="ECO:0000313" key="8">
    <source>
        <dbReference type="Proteomes" id="UP000266426"/>
    </source>
</evidence>
<evidence type="ECO:0000256" key="2">
    <source>
        <dbReference type="ARBA" id="ARBA00022692"/>
    </source>
</evidence>
<sequence>LRLDGTPRPRHRRNRSILMHGERMQTHTLSQPSLASNLRALYALIRKDWKQYWRYPLNAVSAMFHPLIWIAPVYFMGLAFSVNGKAEGFAQYSGTTDFMSFILLGTVLENFINAVFWGMGYALKNDMDSGVMESNWLTPIPRLLILIGHSVTNLIVTMITSMGMLFFAGLIFGFHPTGNLWAAFAPIIPMMLGLYGFGFAFAAVVMLLREANALVDMSSFLVQIFSGANFPVNALPRFLLPVALALPLTYGLDSVRAHLLGTNTIVPLQWELALLFVFMFVMLWIGTSAFRSLERRVRVLGTLGQH</sequence>
<keyword evidence="3 5" id="KW-1133">Transmembrane helix</keyword>
<feature type="transmembrane region" description="Helical" evidence="5">
    <location>
        <begin position="55"/>
        <end position="78"/>
    </location>
</feature>
<dbReference type="InterPro" id="IPR000412">
    <property type="entry name" value="ABC_2_transport"/>
</dbReference>
<protein>
    <recommendedName>
        <fullName evidence="5">Transport permease protein</fullName>
    </recommendedName>
</protein>
<name>A0A3A4RI47_9BACT</name>
<dbReference type="InterPro" id="IPR013525">
    <property type="entry name" value="ABC2_TM"/>
</dbReference>
<dbReference type="InterPro" id="IPR051784">
    <property type="entry name" value="Nod_factor_ABC_transporter"/>
</dbReference>
<comment type="subcellular location">
    <subcellularLocation>
        <location evidence="5">Cell membrane</location>
        <topology evidence="5">Multi-pass membrane protein</topology>
    </subcellularLocation>
    <subcellularLocation>
        <location evidence="1">Membrane</location>
        <topology evidence="1">Multi-pass membrane protein</topology>
    </subcellularLocation>
</comment>
<feature type="transmembrane region" description="Helical" evidence="5">
    <location>
        <begin position="220"/>
        <end position="248"/>
    </location>
</feature>
<dbReference type="Pfam" id="PF01061">
    <property type="entry name" value="ABC2_membrane"/>
    <property type="match status" value="1"/>
</dbReference>
<keyword evidence="5" id="KW-0813">Transport</keyword>
<evidence type="ECO:0000256" key="1">
    <source>
        <dbReference type="ARBA" id="ARBA00004141"/>
    </source>
</evidence>
<feature type="transmembrane region" description="Helical" evidence="5">
    <location>
        <begin position="98"/>
        <end position="123"/>
    </location>
</feature>
<accession>A0A3A4RI47</accession>
<keyword evidence="2 5" id="KW-0812">Transmembrane</keyword>
<comment type="caution">
    <text evidence="7">The sequence shown here is derived from an EMBL/GenBank/DDBJ whole genome shotgun (WGS) entry which is preliminary data.</text>
</comment>
<dbReference type="GO" id="GO:0043190">
    <property type="term" value="C:ATP-binding cassette (ABC) transporter complex"/>
    <property type="evidence" value="ECO:0007669"/>
    <property type="project" value="InterPro"/>
</dbReference>
<dbReference type="GO" id="GO:0140359">
    <property type="term" value="F:ABC-type transporter activity"/>
    <property type="evidence" value="ECO:0007669"/>
    <property type="project" value="InterPro"/>
</dbReference>
<evidence type="ECO:0000259" key="6">
    <source>
        <dbReference type="PROSITE" id="PS51012"/>
    </source>
</evidence>
<feature type="transmembrane region" description="Helical" evidence="5">
    <location>
        <begin position="180"/>
        <end position="208"/>
    </location>
</feature>
<keyword evidence="5" id="KW-1003">Cell membrane</keyword>